<dbReference type="EMBL" id="JANGCH010000001">
    <property type="protein sequence ID" value="MCQ5120884.1"/>
    <property type="molecule type" value="Genomic_DNA"/>
</dbReference>
<dbReference type="InterPro" id="IPR009835">
    <property type="entry name" value="SrtB"/>
</dbReference>
<keyword evidence="2" id="KW-1133">Transmembrane helix</keyword>
<keyword evidence="1 3" id="KW-0378">Hydrolase</keyword>
<dbReference type="Pfam" id="PF04203">
    <property type="entry name" value="Sortase"/>
    <property type="match status" value="1"/>
</dbReference>
<organism evidence="3 4">
    <name type="scientific">Massilicoli timonensis</name>
    <dbReference type="NCBI Taxonomy" id="2015901"/>
    <lineage>
        <taxon>Bacteria</taxon>
        <taxon>Bacillati</taxon>
        <taxon>Bacillota</taxon>
        <taxon>Erysipelotrichia</taxon>
        <taxon>Erysipelotrichales</taxon>
        <taxon>Erysipelotrichaceae</taxon>
        <taxon>Massilicoli</taxon>
    </lineage>
</organism>
<sequence>MKQKSENKNSRKRVSKWVYRILMLIAACVFAYSAFQLGSIYYANYKEKQETEELKGSIKTVKKNGQEELRSVDFEKLREINPDVIAWIMIPDTDISYAVVQGTDNDYYLSHTVAKESNYAGAIFLDANASADFSDMNSFIYGHSTKHGTMFTNLEMFRDQAFADAHRYVYLFTPDKQYRCPIYSMYSTSYDSDSYLLGNTNSATQGAYLEMVKGLSLFDYGVEASAQDRLITLSTCSYEDGVANERRYLLHAILEEWSGVDER</sequence>
<dbReference type="SUPFAM" id="SSF63817">
    <property type="entry name" value="Sortase"/>
    <property type="match status" value="1"/>
</dbReference>
<reference evidence="3 4" key="1">
    <citation type="submission" date="2022-06" db="EMBL/GenBank/DDBJ databases">
        <title>Isolation of gut microbiota from human fecal samples.</title>
        <authorList>
            <person name="Pamer E.G."/>
            <person name="Barat B."/>
            <person name="Waligurski E."/>
            <person name="Medina S."/>
            <person name="Paddock L."/>
            <person name="Mostad J."/>
        </authorList>
    </citation>
    <scope>NUCLEOTIDE SEQUENCE [LARGE SCALE GENOMIC DNA]</scope>
    <source>
        <strain evidence="3 4">DFI.6.1</strain>
    </source>
</reference>
<dbReference type="Gene3D" id="2.40.260.10">
    <property type="entry name" value="Sortase"/>
    <property type="match status" value="1"/>
</dbReference>
<dbReference type="Proteomes" id="UP001524435">
    <property type="component" value="Unassembled WGS sequence"/>
</dbReference>
<evidence type="ECO:0000256" key="2">
    <source>
        <dbReference type="SAM" id="Phobius"/>
    </source>
</evidence>
<evidence type="ECO:0000313" key="3">
    <source>
        <dbReference type="EMBL" id="MCQ5120884.1"/>
    </source>
</evidence>
<comment type="caution">
    <text evidence="3">The sequence shown here is derived from an EMBL/GenBank/DDBJ whole genome shotgun (WGS) entry which is preliminary data.</text>
</comment>
<evidence type="ECO:0000256" key="1">
    <source>
        <dbReference type="ARBA" id="ARBA00022801"/>
    </source>
</evidence>
<dbReference type="NCBIfam" id="TIGR03064">
    <property type="entry name" value="sortase_srtB"/>
    <property type="match status" value="1"/>
</dbReference>
<dbReference type="EC" id="3.4.22.71" evidence="3"/>
<keyword evidence="2" id="KW-0812">Transmembrane</keyword>
<keyword evidence="2" id="KW-0472">Membrane</keyword>
<keyword evidence="4" id="KW-1185">Reference proteome</keyword>
<dbReference type="RefSeq" id="WP_102267263.1">
    <property type="nucleotide sequence ID" value="NZ_CANTYB010000097.1"/>
</dbReference>
<gene>
    <name evidence="3" type="primary">srtB</name>
    <name evidence="3" type="ORF">NE663_01255</name>
</gene>
<dbReference type="InterPro" id="IPR005754">
    <property type="entry name" value="Sortase"/>
</dbReference>
<feature type="transmembrane region" description="Helical" evidence="2">
    <location>
        <begin position="21"/>
        <end position="43"/>
    </location>
</feature>
<name>A0ABT1SI53_9FIRM</name>
<dbReference type="InterPro" id="IPR023365">
    <property type="entry name" value="Sortase_dom-sf"/>
</dbReference>
<proteinExistence type="predicted"/>
<dbReference type="CDD" id="cd05826">
    <property type="entry name" value="Sortase_B"/>
    <property type="match status" value="1"/>
</dbReference>
<evidence type="ECO:0000313" key="4">
    <source>
        <dbReference type="Proteomes" id="UP001524435"/>
    </source>
</evidence>
<dbReference type="GO" id="GO:0016787">
    <property type="term" value="F:hydrolase activity"/>
    <property type="evidence" value="ECO:0007669"/>
    <property type="project" value="UniProtKB-KW"/>
</dbReference>
<protein>
    <submittedName>
        <fullName evidence="3">Class B sortase</fullName>
        <ecNumber evidence="3">3.4.22.71</ecNumber>
    </submittedName>
</protein>
<accession>A0ABT1SI53</accession>